<sequence length="179" mass="20310">MNELYEKYKDEPSMLVAIADGEGNIGLLEDIFLYKKQLAFSYVTPLERWNWLHQCNLNSYAPAPLSVIEFYIQNGVEINAQDCYGMTPLHYAMRSKNVDAAIALLNAGADPNIENKDQVIPLSMIGAVPKELELIELMLKKGGDVHYFNGQFELIEGMRKYNGNKPEFKAVIELLEKYA</sequence>
<accession>A0A179CYK4</accession>
<keyword evidence="2 3" id="KW-0040">ANK repeat</keyword>
<dbReference type="PATRIC" id="fig|1261658.3.peg.8"/>
<evidence type="ECO:0000256" key="3">
    <source>
        <dbReference type="PROSITE-ProRule" id="PRU00023"/>
    </source>
</evidence>
<dbReference type="PANTHER" id="PTHR24171:SF9">
    <property type="entry name" value="ANKYRIN REPEAT DOMAIN-CONTAINING PROTEIN 39"/>
    <property type="match status" value="1"/>
</dbReference>
<dbReference type="AlphaFoldDB" id="A0A179CYK4"/>
<dbReference type="PROSITE" id="PS50088">
    <property type="entry name" value="ANK_REPEAT"/>
    <property type="match status" value="1"/>
</dbReference>
<evidence type="ECO:0000313" key="4">
    <source>
        <dbReference type="EMBL" id="OAQ14986.1"/>
    </source>
</evidence>
<dbReference type="SMART" id="SM00248">
    <property type="entry name" value="ANK"/>
    <property type="match status" value="2"/>
</dbReference>
<evidence type="ECO:0000313" key="5">
    <source>
        <dbReference type="Proteomes" id="UP000078358"/>
    </source>
</evidence>
<gene>
    <name evidence="4" type="ORF">F480_00040</name>
</gene>
<evidence type="ECO:0000256" key="1">
    <source>
        <dbReference type="ARBA" id="ARBA00022737"/>
    </source>
</evidence>
<dbReference type="RefSeq" id="WP_064317845.1">
    <property type="nucleotide sequence ID" value="NZ_JACI01000001.1"/>
</dbReference>
<dbReference type="Proteomes" id="UP000078358">
    <property type="component" value="Unassembled WGS sequence"/>
</dbReference>
<dbReference type="InterPro" id="IPR036770">
    <property type="entry name" value="Ankyrin_rpt-contain_sf"/>
</dbReference>
<dbReference type="PANTHER" id="PTHR24171">
    <property type="entry name" value="ANKYRIN REPEAT DOMAIN-CONTAINING PROTEIN 39-RELATED"/>
    <property type="match status" value="1"/>
</dbReference>
<organism evidence="4 5">
    <name type="scientific">Bibersteinia trehalosi Y31</name>
    <dbReference type="NCBI Taxonomy" id="1261658"/>
    <lineage>
        <taxon>Bacteria</taxon>
        <taxon>Pseudomonadati</taxon>
        <taxon>Pseudomonadota</taxon>
        <taxon>Gammaproteobacteria</taxon>
        <taxon>Pasteurellales</taxon>
        <taxon>Pasteurellaceae</taxon>
        <taxon>Bibersteinia</taxon>
    </lineage>
</organism>
<dbReference type="EMBL" id="JACI01000001">
    <property type="protein sequence ID" value="OAQ14986.1"/>
    <property type="molecule type" value="Genomic_DNA"/>
</dbReference>
<dbReference type="InterPro" id="IPR002110">
    <property type="entry name" value="Ankyrin_rpt"/>
</dbReference>
<reference evidence="4 5" key="1">
    <citation type="submission" date="2014-01" db="EMBL/GenBank/DDBJ databases">
        <authorList>
            <person name="Zuccon D."/>
        </authorList>
    </citation>
    <scope>NUCLEOTIDE SEQUENCE [LARGE SCALE GENOMIC DNA]</scope>
    <source>
        <strain evidence="4 5">Y31</strain>
    </source>
</reference>
<name>A0A179CYK4_BIBTR</name>
<dbReference type="PROSITE" id="PS50297">
    <property type="entry name" value="ANK_REP_REGION"/>
    <property type="match status" value="1"/>
</dbReference>
<keyword evidence="1" id="KW-0677">Repeat</keyword>
<comment type="caution">
    <text evidence="4">The sequence shown here is derived from an EMBL/GenBank/DDBJ whole genome shotgun (WGS) entry which is preliminary data.</text>
</comment>
<evidence type="ECO:0000256" key="2">
    <source>
        <dbReference type="ARBA" id="ARBA00023043"/>
    </source>
</evidence>
<proteinExistence type="predicted"/>
<feature type="repeat" description="ANK" evidence="3">
    <location>
        <begin position="84"/>
        <end position="116"/>
    </location>
</feature>
<dbReference type="Gene3D" id="1.25.40.20">
    <property type="entry name" value="Ankyrin repeat-containing domain"/>
    <property type="match status" value="1"/>
</dbReference>
<dbReference type="SUPFAM" id="SSF48403">
    <property type="entry name" value="Ankyrin repeat"/>
    <property type="match status" value="1"/>
</dbReference>
<dbReference type="Pfam" id="PF12796">
    <property type="entry name" value="Ank_2"/>
    <property type="match status" value="1"/>
</dbReference>
<protein>
    <submittedName>
        <fullName evidence="4">Uncharacterized protein</fullName>
    </submittedName>
</protein>